<dbReference type="GeneID" id="40729282"/>
<dbReference type="Proteomes" id="UP000306050">
    <property type="component" value="Chromosome SGRAM_9"/>
</dbReference>
<dbReference type="InterPro" id="IPR001810">
    <property type="entry name" value="F-box_dom"/>
</dbReference>
<protein>
    <recommendedName>
        <fullName evidence="1">F-box domain-containing protein</fullName>
    </recommendedName>
</protein>
<dbReference type="InterPro" id="IPR036047">
    <property type="entry name" value="F-box-like_dom_sf"/>
</dbReference>
<reference evidence="2 3" key="1">
    <citation type="submission" date="2019-05" db="EMBL/GenBank/DDBJ databases">
        <title>Sporisorium graminicola CBS 10092 draft sequencing and annotation.</title>
        <authorList>
            <person name="Solano-Gonzalez S."/>
            <person name="Caddick M.X."/>
            <person name="Darby A."/>
        </authorList>
    </citation>
    <scope>NUCLEOTIDE SEQUENCE [LARGE SCALE GENOMIC DNA]</scope>
    <source>
        <strain evidence="2 3">CBS 10092</strain>
    </source>
</reference>
<feature type="domain" description="F-box" evidence="1">
    <location>
        <begin position="314"/>
        <end position="362"/>
    </location>
</feature>
<sequence>MDSDDDLIVGQDLHESHVEGLCDCHSECSAWSDWSIDRAVDDAQYDDDLHDDRIQQLLADEAQSVQRALEHFASNTQLGLPLCDVYFDEEFDFLDDFDEDDQDFSSKAIRDQAAWNSQCIEATHKYRLSTKERRHWRPTEAMSPNKKKIKVEEDALDLAATLPLIRTSARPTTLRQAWQQKHHEAVVRLASSLIEQRASAIAHYNIDGIRELCAALRHRFLGYEAMGLSTLAVADAKRILELTGRFGGDVDVEVDEDLLPVLASIDTIANPSDTIVPSDGVDLHRGLKRSANDTLGGSLLKRTNAGTETPMRKSTGIIQLPVEVILMIAEFLPTPDRIKLANTRYDWRSISELWRSLEFVRIKGTASLNKGWQRDTIDACVTAIQTCQRRSHNQLASVVLKGFLPSGTVGHIPDVLQPSSNTLRYLAIPTSDQKQCFTQLYKRSSNLSGIDIRVNFDGEVRGEINGTSLFCGGKLPFKLKTFISTQMIDCGDIAPHMAGIEVVQGVKYLRQKQLNFIDGIVRAAPTLIEWRDDVDDKWDFSRVVLGDYGVGTEQLPKDAIVFPKMRKLSALWAEHFIECVFPVLEEARLNANRGHYSLGSAASDVQSRVATIILKSPLLKKLDILLPPSATEQRQIFAAISELPNLEELGLWSSGTLSLSGLVEIHKSGDDRDTFLVLPSLHTLRLCSRLHQGNAGRIMDKEMCEMLLLRSYLKRGCRFANAKTRADAAILAYEVSGSYPGMSKTQRKKAINASADAAIKSGYKGDYTTMADGSKRENFKAILPNLVVTRSMFKSLDDSPSLIKQLVGRLVEVDATKNFEAFSGNHSHYY</sequence>
<dbReference type="KEGG" id="sgra:EX895_006387"/>
<keyword evidence="3" id="KW-1185">Reference proteome</keyword>
<dbReference type="PROSITE" id="PS50181">
    <property type="entry name" value="FBOX"/>
    <property type="match status" value="1"/>
</dbReference>
<organism evidence="2 3">
    <name type="scientific">Sporisorium graminicola</name>
    <dbReference type="NCBI Taxonomy" id="280036"/>
    <lineage>
        <taxon>Eukaryota</taxon>
        <taxon>Fungi</taxon>
        <taxon>Dikarya</taxon>
        <taxon>Basidiomycota</taxon>
        <taxon>Ustilaginomycotina</taxon>
        <taxon>Ustilaginomycetes</taxon>
        <taxon>Ustilaginales</taxon>
        <taxon>Ustilaginaceae</taxon>
        <taxon>Sporisorium</taxon>
    </lineage>
</organism>
<dbReference type="RefSeq" id="XP_029736471.1">
    <property type="nucleotide sequence ID" value="XM_029886979.1"/>
</dbReference>
<name>A0A4U7KL45_9BASI</name>
<gene>
    <name evidence="2" type="ORF">EX895_006387</name>
</gene>
<dbReference type="EMBL" id="SRRM01000022">
    <property type="protein sequence ID" value="TKY84486.1"/>
    <property type="molecule type" value="Genomic_DNA"/>
</dbReference>
<dbReference type="AlphaFoldDB" id="A0A4U7KL45"/>
<accession>A0A4U7KL45</accession>
<evidence type="ECO:0000259" key="1">
    <source>
        <dbReference type="PROSITE" id="PS50181"/>
    </source>
</evidence>
<evidence type="ECO:0000313" key="3">
    <source>
        <dbReference type="Proteomes" id="UP000306050"/>
    </source>
</evidence>
<proteinExistence type="predicted"/>
<evidence type="ECO:0000313" key="2">
    <source>
        <dbReference type="EMBL" id="TKY84486.1"/>
    </source>
</evidence>
<dbReference type="OrthoDB" id="2543194at2759"/>
<comment type="caution">
    <text evidence="2">The sequence shown here is derived from an EMBL/GenBank/DDBJ whole genome shotgun (WGS) entry which is preliminary data.</text>
</comment>
<dbReference type="SUPFAM" id="SSF81383">
    <property type="entry name" value="F-box domain"/>
    <property type="match status" value="1"/>
</dbReference>